<reference evidence="3" key="1">
    <citation type="submission" date="2025-08" db="UniProtKB">
        <authorList>
            <consortium name="RefSeq"/>
        </authorList>
    </citation>
    <scope>IDENTIFICATION</scope>
</reference>
<sequence length="292" mass="31963">VLSLRQPVEKCYCLSVGKVLSLRQPVEKCYCLSVGKVLSLRQPVEKCYCLSVGKVLSLRQPVEKCYCLSVGKVLSLRQPVEKCYCLSVGKVSYGRETIIVGAPPSIPSVSYGRETIIVGAPPSIPSGSDSTEYPPTHRLVVHHLKGAWTTSNRDVVFALFESFMKNQQLKKNLSTAALKSFRASDASSTPLKSRSRSVEGQITPPSSSSLQSQVQVQNTPSPMSKLQSGQAASMLQQLIAEVENKAVVFSDDLSAQTREQHLQVTYKSVFKLRQGKKTIENLNPFGLIEGTL</sequence>
<dbReference type="PANTHER" id="PTHR15678">
    <property type="entry name" value="ANTIGEN MLAA-22-RELATED"/>
    <property type="match status" value="1"/>
</dbReference>
<feature type="compositionally biased region" description="Polar residues" evidence="1">
    <location>
        <begin position="185"/>
        <end position="205"/>
    </location>
</feature>
<dbReference type="STRING" id="121845.A0A1S3DM10"/>
<dbReference type="GeneID" id="103520398"/>
<dbReference type="AlphaFoldDB" id="A0A1S3DM10"/>
<evidence type="ECO:0000313" key="2">
    <source>
        <dbReference type="Proteomes" id="UP000079169"/>
    </source>
</evidence>
<proteinExistence type="predicted"/>
<dbReference type="PANTHER" id="PTHR15678:SF6">
    <property type="entry name" value="BRIDGE-LIKE LIPID TRANSFER PROTEIN FAMILY MEMBER 2"/>
    <property type="match status" value="1"/>
</dbReference>
<keyword evidence="2" id="KW-1185">Reference proteome</keyword>
<dbReference type="InterPro" id="IPR045167">
    <property type="entry name" value="Hobbit"/>
</dbReference>
<name>A0A1S3DM10_DIACI</name>
<evidence type="ECO:0000313" key="3">
    <source>
        <dbReference type="RefSeq" id="XP_008483709.1"/>
    </source>
</evidence>
<organism evidence="2 3">
    <name type="scientific">Diaphorina citri</name>
    <name type="common">Asian citrus psyllid</name>
    <dbReference type="NCBI Taxonomy" id="121845"/>
    <lineage>
        <taxon>Eukaryota</taxon>
        <taxon>Metazoa</taxon>
        <taxon>Ecdysozoa</taxon>
        <taxon>Arthropoda</taxon>
        <taxon>Hexapoda</taxon>
        <taxon>Insecta</taxon>
        <taxon>Pterygota</taxon>
        <taxon>Neoptera</taxon>
        <taxon>Paraneoptera</taxon>
        <taxon>Hemiptera</taxon>
        <taxon>Sternorrhyncha</taxon>
        <taxon>Psylloidea</taxon>
        <taxon>Psyllidae</taxon>
        <taxon>Diaphorininae</taxon>
        <taxon>Diaphorina</taxon>
    </lineage>
</organism>
<dbReference type="PaxDb" id="121845-A0A1S3DM10"/>
<feature type="non-terminal residue" evidence="3">
    <location>
        <position position="1"/>
    </location>
</feature>
<evidence type="ECO:0000256" key="1">
    <source>
        <dbReference type="SAM" id="MobiDB-lite"/>
    </source>
</evidence>
<gene>
    <name evidence="3" type="primary">LOC103520398</name>
</gene>
<accession>A0A1S3DM10</accession>
<dbReference type="KEGG" id="dci:103520398"/>
<dbReference type="RefSeq" id="XP_008483709.1">
    <property type="nucleotide sequence ID" value="XM_008485487.1"/>
</dbReference>
<protein>
    <submittedName>
        <fullName evidence="3">Uncharacterized protein LOC103520398</fullName>
    </submittedName>
</protein>
<dbReference type="Pfam" id="PF10344">
    <property type="entry name" value="Hobbit"/>
    <property type="match status" value="1"/>
</dbReference>
<feature type="compositionally biased region" description="Low complexity" evidence="1">
    <location>
        <begin position="206"/>
        <end position="217"/>
    </location>
</feature>
<dbReference type="Proteomes" id="UP000079169">
    <property type="component" value="Unplaced"/>
</dbReference>
<feature type="region of interest" description="Disordered" evidence="1">
    <location>
        <begin position="184"/>
        <end position="226"/>
    </location>
</feature>